<dbReference type="SUPFAM" id="SSF88688">
    <property type="entry name" value="Families 57/38 glycoside transferase middle domain"/>
    <property type="match status" value="1"/>
</dbReference>
<dbReference type="FunFam" id="1.20.1270.50:FF:000002">
    <property type="entry name" value="Alpha-mannosidase"/>
    <property type="match status" value="1"/>
</dbReference>
<dbReference type="AlphaFoldDB" id="A0A024G3G2"/>
<feature type="signal peptide" evidence="7">
    <location>
        <begin position="1"/>
        <end position="17"/>
    </location>
</feature>
<dbReference type="InterPro" id="IPR037094">
    <property type="entry name" value="Glyco_hydro_38_cen_sf"/>
</dbReference>
<evidence type="ECO:0000256" key="7">
    <source>
        <dbReference type="RuleBase" id="RU361199"/>
    </source>
</evidence>
<dbReference type="Gene3D" id="2.70.98.30">
    <property type="entry name" value="Golgi alpha-mannosidase II, domain 4"/>
    <property type="match status" value="1"/>
</dbReference>
<feature type="domain" description="Glycoside hydrolase family 38 central" evidence="8">
    <location>
        <begin position="354"/>
        <end position="427"/>
    </location>
</feature>
<dbReference type="Pfam" id="PF09261">
    <property type="entry name" value="Alpha-mann_mid"/>
    <property type="match status" value="1"/>
</dbReference>
<sequence>MFPFVYCALLLTYGAFGARTSGCDPSKWKLPIDGHYDTQSFISKKKLNVHLIPHTHDDPGWLINVDEYYMQRVQYILDTVVDELYHNPDRTFMYVEQAFFQRWWHEQSHETKKRVKKLVLEGRLDLTVNGGWCMHDEATTHYTAMVDQTAYGHQLLYEEFNITPRIGWQIDPFGHSSTQASLLSATLGLEALYFARVDHQDYDNRKANKNLEFMWRPSISRGKAAQVFTGIMIDHYGAPGHAHYDRDTPIQDDPMLHDFNVCEEVDWLVENALARSSSTRGNHIFIPIGDDFTYINAHRWYKNLDKLIHYVNQDDRVNILYSNLTYYTELKKQEGLTWTVKTDDFFPYASADHDFWVGYFTSRPALKRFVRVSNTLLQQFRQIDAVYQSHHAANLVPLLRAVALVEHHDGVSGTEKQAVADDYALRLNDAIVITEKSINEVLLSVGERKHLSLCLLSNVSICEISTDSQQFEVYVHNALPRNSKQTISIPIKQSTATVKAMSDDVVIHNQKVVTSLPSHPSRHEEAPYKLEFTAELKPLVFHRFVVEQSPHIPFAAELMYSAPRGRRSSSGITTMENDFTRVEIDRSTGSLVSVYNKAEKISLPVTLAILYYRSFQASSPKSGAYVFRPTSNKTYPAAEIEVSKFFFKLVEFVDVETKLNSYGTPTSVAFRLGKWVTIVYKLGEVDEFVEIEWTVGPIPIDDHQGKEVILRFDTNKAIKSNGRWYTDSNGLEFVERVRNYRATWNLTLHDDQEFVAANYAPVTTGAYIKDKAMQLNLVTDRAHGVGSLQDGQMEVMVHRRLVADDSKGVHEHLNETETYTDPQTKKTYTDGLIVRGSTFLGLSTVKEGMQSIRTKMEKQFYHPLVLFKKSSADEELLQMKLPWLRVDNFPPNLGLTTIEELSKKCVRVRLSHLYAVEEHSELSKPIKVDFEQLFKTNNAKEKVLKVAELNLAGTQEMRPQDDQSVMTRIASWRTEDDAVDIPFSHPLQGSKVELQAMEVRTFKICFGFSWSDERHIEQLHDRTSFK</sequence>
<organism evidence="9 10">
    <name type="scientific">Albugo candida</name>
    <dbReference type="NCBI Taxonomy" id="65357"/>
    <lineage>
        <taxon>Eukaryota</taxon>
        <taxon>Sar</taxon>
        <taxon>Stramenopiles</taxon>
        <taxon>Oomycota</taxon>
        <taxon>Peronosporomycetes</taxon>
        <taxon>Albuginales</taxon>
        <taxon>Albuginaceae</taxon>
        <taxon>Albugo</taxon>
    </lineage>
</organism>
<evidence type="ECO:0000256" key="4">
    <source>
        <dbReference type="ARBA" id="ARBA00022833"/>
    </source>
</evidence>
<keyword evidence="10" id="KW-1185">Reference proteome</keyword>
<dbReference type="Gene3D" id="2.60.40.1360">
    <property type="match status" value="1"/>
</dbReference>
<dbReference type="InParanoid" id="A0A024G3G2"/>
<dbReference type="InterPro" id="IPR013780">
    <property type="entry name" value="Glyco_hydro_b"/>
</dbReference>
<dbReference type="OrthoDB" id="2016903at2759"/>
<comment type="caution">
    <text evidence="9">The sequence shown here is derived from an EMBL/GenBank/DDBJ whole genome shotgun (WGS) entry which is preliminary data.</text>
</comment>
<dbReference type="PANTHER" id="PTHR11607:SF3">
    <property type="entry name" value="LYSOSOMAL ALPHA-MANNOSIDASE"/>
    <property type="match status" value="1"/>
</dbReference>
<dbReference type="EC" id="3.2.1.-" evidence="7"/>
<dbReference type="Pfam" id="PF01074">
    <property type="entry name" value="Glyco_hydro_38N"/>
    <property type="match status" value="1"/>
</dbReference>
<comment type="cofactor">
    <cofactor evidence="7">
        <name>Zn(2+)</name>
        <dbReference type="ChEBI" id="CHEBI:29105"/>
    </cofactor>
    <text evidence="7">Binds 1 zinc ion per subunit.</text>
</comment>
<evidence type="ECO:0000256" key="3">
    <source>
        <dbReference type="ARBA" id="ARBA00022801"/>
    </source>
</evidence>
<dbReference type="InterPro" id="IPR015341">
    <property type="entry name" value="Glyco_hydro_38_cen"/>
</dbReference>
<dbReference type="CDD" id="cd10810">
    <property type="entry name" value="GH38N_AMII_LAM_like"/>
    <property type="match status" value="1"/>
</dbReference>
<evidence type="ECO:0000256" key="2">
    <source>
        <dbReference type="ARBA" id="ARBA00022723"/>
    </source>
</evidence>
<accession>A0A024G3G2</accession>
<dbReference type="InterPro" id="IPR000602">
    <property type="entry name" value="Glyco_hydro_38_N"/>
</dbReference>
<keyword evidence="3 7" id="KW-0378">Hydrolase</keyword>
<evidence type="ECO:0000313" key="9">
    <source>
        <dbReference type="EMBL" id="CCI41300.1"/>
    </source>
</evidence>
<evidence type="ECO:0000256" key="6">
    <source>
        <dbReference type="ARBA" id="ARBA00023295"/>
    </source>
</evidence>
<dbReference type="Gene3D" id="3.20.110.10">
    <property type="entry name" value="Glycoside hydrolase 38, N terminal domain"/>
    <property type="match status" value="1"/>
</dbReference>
<dbReference type="InterPro" id="IPR028995">
    <property type="entry name" value="Glyco_hydro_57/38_cen_sf"/>
</dbReference>
<feature type="chain" id="PRO_5017847583" description="Alpha-mannosidase" evidence="7">
    <location>
        <begin position="18"/>
        <end position="1026"/>
    </location>
</feature>
<dbReference type="InterPro" id="IPR050843">
    <property type="entry name" value="Glycosyl_Hydrlase_38"/>
</dbReference>
<proteinExistence type="inferred from homology"/>
<dbReference type="Gene3D" id="2.60.40.1180">
    <property type="entry name" value="Golgi alpha-mannosidase II"/>
    <property type="match status" value="1"/>
</dbReference>
<dbReference type="InterPro" id="IPR011013">
    <property type="entry name" value="Gal_mutarotase_sf_dom"/>
</dbReference>
<keyword evidence="6 7" id="KW-0326">Glycosidase</keyword>
<evidence type="ECO:0000256" key="1">
    <source>
        <dbReference type="ARBA" id="ARBA00009792"/>
    </source>
</evidence>
<dbReference type="SUPFAM" id="SSF74650">
    <property type="entry name" value="Galactose mutarotase-like"/>
    <property type="match status" value="1"/>
</dbReference>
<dbReference type="Pfam" id="PF07748">
    <property type="entry name" value="Glyco_hydro_38C"/>
    <property type="match status" value="1"/>
</dbReference>
<evidence type="ECO:0000259" key="8">
    <source>
        <dbReference type="SMART" id="SM00872"/>
    </source>
</evidence>
<dbReference type="InterPro" id="IPR027291">
    <property type="entry name" value="Glyco_hydro_38_N_sf"/>
</dbReference>
<dbReference type="SUPFAM" id="SSF88713">
    <property type="entry name" value="Glycoside hydrolase/deacetylase"/>
    <property type="match status" value="1"/>
</dbReference>
<dbReference type="InterPro" id="IPR011682">
    <property type="entry name" value="Glyco_hydro_38_C"/>
</dbReference>
<gene>
    <name evidence="9" type="ORF">BN9_020840</name>
</gene>
<keyword evidence="7" id="KW-0732">Signal</keyword>
<keyword evidence="5" id="KW-1015">Disulfide bond</keyword>
<comment type="similarity">
    <text evidence="1 7">Belongs to the glycosyl hydrolase 38 family.</text>
</comment>
<dbReference type="InterPro" id="IPR011330">
    <property type="entry name" value="Glyco_hydro/deAcase_b/a-brl"/>
</dbReference>
<dbReference type="EMBL" id="CAIX01000017">
    <property type="protein sequence ID" value="CCI41300.1"/>
    <property type="molecule type" value="Genomic_DNA"/>
</dbReference>
<dbReference type="PANTHER" id="PTHR11607">
    <property type="entry name" value="ALPHA-MANNOSIDASE"/>
    <property type="match status" value="1"/>
</dbReference>
<evidence type="ECO:0000256" key="5">
    <source>
        <dbReference type="ARBA" id="ARBA00023157"/>
    </source>
</evidence>
<dbReference type="GO" id="GO:0030246">
    <property type="term" value="F:carbohydrate binding"/>
    <property type="evidence" value="ECO:0007669"/>
    <property type="project" value="InterPro"/>
</dbReference>
<dbReference type="GO" id="GO:0046872">
    <property type="term" value="F:metal ion binding"/>
    <property type="evidence" value="ECO:0007669"/>
    <property type="project" value="UniProtKB-KW"/>
</dbReference>
<keyword evidence="2 7" id="KW-0479">Metal-binding</keyword>
<protein>
    <recommendedName>
        <fullName evidence="7">Alpha-mannosidase</fullName>
        <ecNumber evidence="7">3.2.1.-</ecNumber>
    </recommendedName>
</protein>
<keyword evidence="4 7" id="KW-0862">Zinc</keyword>
<reference evidence="9 10" key="1">
    <citation type="submission" date="2012-05" db="EMBL/GenBank/DDBJ databases">
        <title>Recombination and specialization in a pathogen metapopulation.</title>
        <authorList>
            <person name="Gardiner A."/>
            <person name="Kemen E."/>
            <person name="Schultz-Larsen T."/>
            <person name="MacLean D."/>
            <person name="Van Oosterhout C."/>
            <person name="Jones J.D.G."/>
        </authorList>
    </citation>
    <scope>NUCLEOTIDE SEQUENCE [LARGE SCALE GENOMIC DNA]</scope>
    <source>
        <strain evidence="9 10">Ac Nc2</strain>
    </source>
</reference>
<evidence type="ECO:0000313" key="10">
    <source>
        <dbReference type="Proteomes" id="UP000053237"/>
    </source>
</evidence>
<dbReference type="Gene3D" id="1.20.1270.50">
    <property type="entry name" value="Glycoside hydrolase family 38, central domain"/>
    <property type="match status" value="2"/>
</dbReference>
<name>A0A024G3G2_9STRA</name>
<dbReference type="GO" id="GO:0004559">
    <property type="term" value="F:alpha-mannosidase activity"/>
    <property type="evidence" value="ECO:0007669"/>
    <property type="project" value="InterPro"/>
</dbReference>
<dbReference type="STRING" id="65357.A0A024G3G2"/>
<dbReference type="FunFam" id="1.20.1270.50:FF:000003">
    <property type="entry name" value="Alpha-mannosidase"/>
    <property type="match status" value="1"/>
</dbReference>
<dbReference type="GO" id="GO:0006013">
    <property type="term" value="P:mannose metabolic process"/>
    <property type="evidence" value="ECO:0007669"/>
    <property type="project" value="InterPro"/>
</dbReference>
<dbReference type="SMART" id="SM00872">
    <property type="entry name" value="Alpha-mann_mid"/>
    <property type="match status" value="1"/>
</dbReference>
<dbReference type="Proteomes" id="UP000053237">
    <property type="component" value="Unassembled WGS sequence"/>
</dbReference>